<dbReference type="RefSeq" id="WP_097073672.1">
    <property type="nucleotide sequence ID" value="NZ_OBMQ01000006.1"/>
</dbReference>
<keyword evidence="3" id="KW-1185">Reference proteome</keyword>
<gene>
    <name evidence="2" type="ORF">SAMN05880501_106178</name>
</gene>
<name>A0A285SXM1_9BACL</name>
<dbReference type="OrthoDB" id="9806473at2"/>
<evidence type="ECO:0000259" key="1">
    <source>
        <dbReference type="Pfam" id="PF00903"/>
    </source>
</evidence>
<dbReference type="Pfam" id="PF00903">
    <property type="entry name" value="Glyoxalase"/>
    <property type="match status" value="1"/>
</dbReference>
<evidence type="ECO:0000313" key="3">
    <source>
        <dbReference type="Proteomes" id="UP000219636"/>
    </source>
</evidence>
<protein>
    <submittedName>
        <fullName evidence="2">PhnB protein</fullName>
    </submittedName>
</protein>
<evidence type="ECO:0000313" key="2">
    <source>
        <dbReference type="EMBL" id="SOC11502.1"/>
    </source>
</evidence>
<dbReference type="InterPro" id="IPR004360">
    <property type="entry name" value="Glyas_Fos-R_dOase_dom"/>
</dbReference>
<proteinExistence type="predicted"/>
<dbReference type="PANTHER" id="PTHR33990:SF1">
    <property type="entry name" value="PROTEIN YJDN"/>
    <property type="match status" value="1"/>
</dbReference>
<dbReference type="PANTHER" id="PTHR33990">
    <property type="entry name" value="PROTEIN YJDN-RELATED"/>
    <property type="match status" value="1"/>
</dbReference>
<dbReference type="EMBL" id="OBMQ01000006">
    <property type="protein sequence ID" value="SOC11502.1"/>
    <property type="molecule type" value="Genomic_DNA"/>
</dbReference>
<dbReference type="InterPro" id="IPR029068">
    <property type="entry name" value="Glyas_Bleomycin-R_OHBP_Dase"/>
</dbReference>
<dbReference type="AlphaFoldDB" id="A0A285SXM1"/>
<sequence length="122" mass="13879">MRSASPYIFVDNCIEVIEFYRNLFSGEIRNIQLDDDGKCVYAELFLGGGSIHFSDTFGQTQKGDNVRISLECESEEEIRRVYQSLIVDGKITFELQLTSWGALHANVVDQFGVGWLLNFQQS</sequence>
<accession>A0A285SXM1</accession>
<dbReference type="Gene3D" id="3.10.180.10">
    <property type="entry name" value="2,3-Dihydroxybiphenyl 1,2-Dioxygenase, domain 1"/>
    <property type="match status" value="1"/>
</dbReference>
<dbReference type="SUPFAM" id="SSF54593">
    <property type="entry name" value="Glyoxalase/Bleomycin resistance protein/Dihydroxybiphenyl dioxygenase"/>
    <property type="match status" value="1"/>
</dbReference>
<organism evidence="2 3">
    <name type="scientific">Ureibacillus xyleni</name>
    <dbReference type="NCBI Taxonomy" id="614648"/>
    <lineage>
        <taxon>Bacteria</taxon>
        <taxon>Bacillati</taxon>
        <taxon>Bacillota</taxon>
        <taxon>Bacilli</taxon>
        <taxon>Bacillales</taxon>
        <taxon>Caryophanaceae</taxon>
        <taxon>Ureibacillus</taxon>
    </lineage>
</organism>
<feature type="domain" description="Glyoxalase/fosfomycin resistance/dioxygenase" evidence="1">
    <location>
        <begin position="8"/>
        <end position="115"/>
    </location>
</feature>
<reference evidence="3" key="1">
    <citation type="submission" date="2017-08" db="EMBL/GenBank/DDBJ databases">
        <authorList>
            <person name="Varghese N."/>
            <person name="Submissions S."/>
        </authorList>
    </citation>
    <scope>NUCLEOTIDE SEQUENCE [LARGE SCALE GENOMIC DNA]</scope>
    <source>
        <strain evidence="3">JC22</strain>
    </source>
</reference>
<dbReference type="Proteomes" id="UP000219636">
    <property type="component" value="Unassembled WGS sequence"/>
</dbReference>